<evidence type="ECO:0000313" key="3">
    <source>
        <dbReference type="Proteomes" id="UP000549457"/>
    </source>
</evidence>
<comment type="caution">
    <text evidence="2">The sequence shown here is derived from an EMBL/GenBank/DDBJ whole genome shotgun (WGS) entry which is preliminary data.</text>
</comment>
<dbReference type="Gene3D" id="3.60.21.10">
    <property type="match status" value="1"/>
</dbReference>
<evidence type="ECO:0000313" key="2">
    <source>
        <dbReference type="EMBL" id="MBB5222832.1"/>
    </source>
</evidence>
<reference evidence="2 3" key="1">
    <citation type="submission" date="2020-08" db="EMBL/GenBank/DDBJ databases">
        <title>Genomic Encyclopedia of Type Strains, Phase IV (KMG-IV): sequencing the most valuable type-strain genomes for metagenomic binning, comparative biology and taxonomic classification.</title>
        <authorList>
            <person name="Goeker M."/>
        </authorList>
    </citation>
    <scope>NUCLEOTIDE SEQUENCE [LARGE SCALE GENOMIC DNA]</scope>
    <source>
        <strain evidence="2 3">DSM 101730</strain>
    </source>
</reference>
<organism evidence="2 3">
    <name type="scientific">Amaricoccus macauensis</name>
    <dbReference type="NCBI Taxonomy" id="57001"/>
    <lineage>
        <taxon>Bacteria</taxon>
        <taxon>Pseudomonadati</taxon>
        <taxon>Pseudomonadota</taxon>
        <taxon>Alphaproteobacteria</taxon>
        <taxon>Rhodobacterales</taxon>
        <taxon>Paracoccaceae</taxon>
        <taxon>Amaricoccus</taxon>
    </lineage>
</organism>
<dbReference type="RefSeq" id="WP_184150361.1">
    <property type="nucleotide sequence ID" value="NZ_JACHFM010000002.1"/>
</dbReference>
<dbReference type="InterPro" id="IPR029052">
    <property type="entry name" value="Metallo-depent_PP-like"/>
</dbReference>
<evidence type="ECO:0000259" key="1">
    <source>
        <dbReference type="Pfam" id="PF00149"/>
    </source>
</evidence>
<dbReference type="InterPro" id="IPR004843">
    <property type="entry name" value="Calcineurin-like_PHP"/>
</dbReference>
<dbReference type="PANTHER" id="PTHR42850:SF7">
    <property type="entry name" value="BIS(5'-NUCLEOSYL)-TETRAPHOSPHATASE PRPE [ASYMMETRICAL]"/>
    <property type="match status" value="1"/>
</dbReference>
<dbReference type="GO" id="GO:0016791">
    <property type="term" value="F:phosphatase activity"/>
    <property type="evidence" value="ECO:0007669"/>
    <property type="project" value="TreeGrafter"/>
</dbReference>
<dbReference type="Pfam" id="PF00149">
    <property type="entry name" value="Metallophos"/>
    <property type="match status" value="1"/>
</dbReference>
<dbReference type="SUPFAM" id="SSF56300">
    <property type="entry name" value="Metallo-dependent phosphatases"/>
    <property type="match status" value="1"/>
</dbReference>
<dbReference type="EMBL" id="JACHFM010000002">
    <property type="protein sequence ID" value="MBB5222832.1"/>
    <property type="molecule type" value="Genomic_DNA"/>
</dbReference>
<accession>A0A840SUK9</accession>
<sequence length="319" mass="35936">MTTYDIIPDIHGQAELLTSLLRRLGYSDRRGAWRHPDRDRSAIFLGDFIDRGPDQAATIDIVRRMTGEGTAQAVMGNHELNALLYHATDPATGRPLRAHGRTQTAQHARFLSEFPLGMARTRDVLSWMARLPLWLETPEFRAVHACWHAASIALIRREIFRDCLDEETLLAIARKGDPLREAVETLLKGPEIRLPPGVQLVDNAGHTRSDSRVAWWTRRMTRWHEVVASWPDDQPLPPGPVKEEIRERLLAVTYPSDAIPVFFGHYWLIGTPRLQADNILCLDYSAGKGGPLVSYRLDRDSGPVTPLALERLTICDPPG</sequence>
<proteinExistence type="predicted"/>
<dbReference type="GO" id="GO:0005737">
    <property type="term" value="C:cytoplasm"/>
    <property type="evidence" value="ECO:0007669"/>
    <property type="project" value="TreeGrafter"/>
</dbReference>
<name>A0A840SUK9_9RHOB</name>
<keyword evidence="3" id="KW-1185">Reference proteome</keyword>
<dbReference type="Proteomes" id="UP000549457">
    <property type="component" value="Unassembled WGS sequence"/>
</dbReference>
<dbReference type="PANTHER" id="PTHR42850">
    <property type="entry name" value="METALLOPHOSPHOESTERASE"/>
    <property type="match status" value="1"/>
</dbReference>
<feature type="domain" description="Calcineurin-like phosphoesterase" evidence="1">
    <location>
        <begin position="6"/>
        <end position="88"/>
    </location>
</feature>
<dbReference type="AlphaFoldDB" id="A0A840SUK9"/>
<gene>
    <name evidence="2" type="ORF">HNP73_002768</name>
</gene>
<protein>
    <recommendedName>
        <fullName evidence="1">Calcineurin-like phosphoesterase domain-containing protein</fullName>
    </recommendedName>
</protein>
<dbReference type="InterPro" id="IPR050126">
    <property type="entry name" value="Ap4A_hydrolase"/>
</dbReference>